<dbReference type="InterPro" id="IPR035969">
    <property type="entry name" value="Rab-GAP_TBC_sf"/>
</dbReference>
<evidence type="ECO:0000256" key="1">
    <source>
        <dbReference type="ARBA" id="ARBA00004419"/>
    </source>
</evidence>
<dbReference type="Gene3D" id="1.10.8.270">
    <property type="entry name" value="putative rabgap domain of human tbc1 domain family member 14 like domains"/>
    <property type="match status" value="1"/>
</dbReference>
<keyword evidence="16" id="KW-1185">Reference proteome</keyword>
<accession>A0A668AVZ8</accession>
<dbReference type="AlphaFoldDB" id="A0A668AVZ8"/>
<evidence type="ECO:0000256" key="4">
    <source>
        <dbReference type="ARBA" id="ARBA00022468"/>
    </source>
</evidence>
<evidence type="ECO:0000256" key="11">
    <source>
        <dbReference type="ARBA" id="ARBA00062017"/>
    </source>
</evidence>
<dbReference type="Proteomes" id="UP000472263">
    <property type="component" value="Chromosome 11"/>
</dbReference>
<feature type="region of interest" description="Disordered" evidence="13">
    <location>
        <begin position="706"/>
        <end position="777"/>
    </location>
</feature>
<sequence length="777" mass="87005">MENPLKLQLLSLFPIQTPSSPCHGRKEWDDLFLNSNYLARIRQAGINGRLRSSRFRSVCWKLYLEALPEDKNQWINKTKELRAQYEKIKEMHITNPRKAAGQQDLVVNNPLSQDEGSLWNKFFQDKELRGMIRQDVMRTFPEMRYFQEEDVRTKLTDILFCYARENEQLLYKQGMHELLAPIVFVLHCDHQAFQHASETANPSEEMKCLLNPVYHEHDAYAMFSQLMETAEPWFSSFEREVRKGKEEMLTSIPFARPQDTGPSVAIVTKVNRIQDQLVKKHDVELHMHLNRLEIAPQIYGIRWVRLLFGREFPLQDLLVVWDALFADSITLDLVDYIFVAMLLYIRDALIASNFQTCLGLLMHYPPIGDIHALLHKALFLRDPKNNPRPVNYQFQQNLDYYKTRGADLVNKTRASAKTAPLNINKVSSSLLNFGRKLIAPAMSGGSSGISPINSEVQSSSSPAPVAPSHPLAEPAPSQTPLQTQSHVQSQHYRLLKSESMPVHLSKGQSSRTVSSSPSTESLSGGCGLSTASPPLPPSRGSDVSTSSPPLSATKKESFFNITRSRSHSKTMGKKETEEDLEAQVSFLQGQINDLEAMSKYCAKMMNTHICKIQEVILQEHLEKEDEVLVSLAGLKQIKDILKGALRFNQSQLEAEENEEITIADDHYTSMAQVGGPSPDKLSVASSLGSEGKNWDDYIMVSQDEDLQAPEGGRGGGGAERTPPIRRGRGSVRMEPEGAAGTFHDPLMVGTASGSSSPDEGSTHSKDSDFTIVNPGDL</sequence>
<keyword evidence="10" id="KW-0968">Cytoplasmic vesicle</keyword>
<evidence type="ECO:0000256" key="9">
    <source>
        <dbReference type="ARBA" id="ARBA00023136"/>
    </source>
</evidence>
<feature type="compositionally biased region" description="Polar residues" evidence="13">
    <location>
        <begin position="541"/>
        <end position="550"/>
    </location>
</feature>
<feature type="compositionally biased region" description="Polar residues" evidence="13">
    <location>
        <begin position="476"/>
        <end position="491"/>
    </location>
</feature>
<feature type="compositionally biased region" description="Low complexity" evidence="13">
    <location>
        <begin position="509"/>
        <end position="523"/>
    </location>
</feature>
<feature type="compositionally biased region" description="Low complexity" evidence="13">
    <location>
        <begin position="458"/>
        <end position="472"/>
    </location>
</feature>
<evidence type="ECO:0000256" key="12">
    <source>
        <dbReference type="ARBA" id="ARBA00072014"/>
    </source>
</evidence>
<dbReference type="GeneTree" id="ENSGT00940000157121"/>
<feature type="region of interest" description="Disordered" evidence="13">
    <location>
        <begin position="449"/>
        <end position="578"/>
    </location>
</feature>
<keyword evidence="6" id="KW-0967">Endosome</keyword>
<keyword evidence="8" id="KW-0072">Autophagy</keyword>
<dbReference type="GO" id="GO:0006914">
    <property type="term" value="P:autophagy"/>
    <property type="evidence" value="ECO:0007669"/>
    <property type="project" value="UniProtKB-KW"/>
</dbReference>
<evidence type="ECO:0000256" key="13">
    <source>
        <dbReference type="SAM" id="MobiDB-lite"/>
    </source>
</evidence>
<organism evidence="15 16">
    <name type="scientific">Myripristis murdjan</name>
    <name type="common">pinecone soldierfish</name>
    <dbReference type="NCBI Taxonomy" id="586833"/>
    <lineage>
        <taxon>Eukaryota</taxon>
        <taxon>Metazoa</taxon>
        <taxon>Chordata</taxon>
        <taxon>Craniata</taxon>
        <taxon>Vertebrata</taxon>
        <taxon>Euteleostomi</taxon>
        <taxon>Actinopterygii</taxon>
        <taxon>Neopterygii</taxon>
        <taxon>Teleostei</taxon>
        <taxon>Neoteleostei</taxon>
        <taxon>Acanthomorphata</taxon>
        <taxon>Holocentriformes</taxon>
        <taxon>Holocentridae</taxon>
        <taxon>Myripristis</taxon>
    </lineage>
</organism>
<dbReference type="GO" id="GO:0005776">
    <property type="term" value="C:autophagosome"/>
    <property type="evidence" value="ECO:0007669"/>
    <property type="project" value="UniProtKB-SubCell"/>
</dbReference>
<reference evidence="15" key="1">
    <citation type="submission" date="2019-06" db="EMBL/GenBank/DDBJ databases">
        <authorList>
            <consortium name="Wellcome Sanger Institute Data Sharing"/>
        </authorList>
    </citation>
    <scope>NUCLEOTIDE SEQUENCE [LARGE SCALE GENOMIC DNA]</scope>
</reference>
<dbReference type="SUPFAM" id="SSF47923">
    <property type="entry name" value="Ypt/Rab-GAP domain of gyp1p"/>
    <property type="match status" value="2"/>
</dbReference>
<evidence type="ECO:0000256" key="2">
    <source>
        <dbReference type="ARBA" id="ARBA00004608"/>
    </source>
</evidence>
<reference evidence="15" key="3">
    <citation type="submission" date="2025-09" db="UniProtKB">
        <authorList>
            <consortium name="Ensembl"/>
        </authorList>
    </citation>
    <scope>IDENTIFICATION</scope>
</reference>
<evidence type="ECO:0000313" key="15">
    <source>
        <dbReference type="Ensembl" id="ENSMMDP00005050741.1"/>
    </source>
</evidence>
<dbReference type="Ensembl" id="ENSMMDT00005051740.1">
    <property type="protein sequence ID" value="ENSMMDP00005050741.1"/>
    <property type="gene ID" value="ENSMMDG00005022004.1"/>
</dbReference>
<evidence type="ECO:0000256" key="6">
    <source>
        <dbReference type="ARBA" id="ARBA00022753"/>
    </source>
</evidence>
<dbReference type="FunFam" id="1.10.8.270:FF:000011">
    <property type="entry name" value="TBC1 domain family member 5"/>
    <property type="match status" value="1"/>
</dbReference>
<dbReference type="GO" id="GO:0005096">
    <property type="term" value="F:GTPase activator activity"/>
    <property type="evidence" value="ECO:0007669"/>
    <property type="project" value="UniProtKB-KW"/>
</dbReference>
<evidence type="ECO:0000256" key="8">
    <source>
        <dbReference type="ARBA" id="ARBA00023006"/>
    </source>
</evidence>
<dbReference type="Pfam" id="PF00566">
    <property type="entry name" value="RabGAP-TBC"/>
    <property type="match status" value="2"/>
</dbReference>
<dbReference type="Gene3D" id="1.10.472.80">
    <property type="entry name" value="Ypt/Rab-GAP domain of gyp1p, domain 3"/>
    <property type="match status" value="1"/>
</dbReference>
<keyword evidence="4" id="KW-0343">GTPase activation</keyword>
<feature type="domain" description="Rab-GAP TBC" evidence="14">
    <location>
        <begin position="50"/>
        <end position="328"/>
    </location>
</feature>
<dbReference type="GO" id="GO:0015031">
    <property type="term" value="P:protein transport"/>
    <property type="evidence" value="ECO:0007669"/>
    <property type="project" value="UniProtKB-KW"/>
</dbReference>
<proteinExistence type="predicted"/>
<comment type="subunit">
    <text evidence="11">Interacts with MAP1LC3A, MAP1LC3B, MAP1LC3C, GABARAP, GABARAPL1, GABARAPL2. Interacts with VPS29 and VPS35; indicative for an association with retromer CSC subcomplex. MAP1LC3A and VPS29 compete for binding to TBC1D5. Interacts with AP2M1; indicative for an association with the AP2 complex. Interacts with ULK1 and ATG13 (phosphorylated); indicative for an association with the activated ULK1-ATG13-FIP200 complex. Interacts with ATG9A; the interactions seems to be restricted to the AP2-clathrin-associated fraction of ATG9A.</text>
</comment>
<dbReference type="PANTHER" id="PTHR22957">
    <property type="entry name" value="TBC1 DOMAIN FAMILY MEMBER GTPASE-ACTIVATING PROTEIN"/>
    <property type="match status" value="1"/>
</dbReference>
<comment type="subcellular location">
    <subcellularLocation>
        <location evidence="1">Cytoplasmic vesicle</location>
        <location evidence="1">Autophagosome</location>
    </subcellularLocation>
    <subcellularLocation>
        <location evidence="2">Endosome membrane</location>
    </subcellularLocation>
</comment>
<dbReference type="InterPro" id="IPR000195">
    <property type="entry name" value="Rab-GAP-TBC_dom"/>
</dbReference>
<evidence type="ECO:0000256" key="3">
    <source>
        <dbReference type="ARBA" id="ARBA00022448"/>
    </source>
</evidence>
<evidence type="ECO:0000256" key="5">
    <source>
        <dbReference type="ARBA" id="ARBA00022553"/>
    </source>
</evidence>
<evidence type="ECO:0000256" key="7">
    <source>
        <dbReference type="ARBA" id="ARBA00022927"/>
    </source>
</evidence>
<evidence type="ECO:0000256" key="10">
    <source>
        <dbReference type="ARBA" id="ARBA00023329"/>
    </source>
</evidence>
<evidence type="ECO:0000259" key="14">
    <source>
        <dbReference type="PROSITE" id="PS50086"/>
    </source>
</evidence>
<dbReference type="SMART" id="SM00164">
    <property type="entry name" value="TBC"/>
    <property type="match status" value="1"/>
</dbReference>
<dbReference type="PROSITE" id="PS50086">
    <property type="entry name" value="TBC_RABGAP"/>
    <property type="match status" value="1"/>
</dbReference>
<gene>
    <name evidence="15" type="primary">TBC1D5</name>
    <name evidence="15" type="synonym">tbc1d5</name>
</gene>
<keyword evidence="3" id="KW-0813">Transport</keyword>
<dbReference type="PANTHER" id="PTHR22957:SF337">
    <property type="entry name" value="TBC1 DOMAIN FAMILY MEMBER 5"/>
    <property type="match status" value="1"/>
</dbReference>
<keyword evidence="7" id="KW-0653">Protein transport</keyword>
<evidence type="ECO:0000313" key="16">
    <source>
        <dbReference type="Proteomes" id="UP000472263"/>
    </source>
</evidence>
<reference evidence="15" key="2">
    <citation type="submission" date="2025-08" db="UniProtKB">
        <authorList>
            <consortium name="Ensembl"/>
        </authorList>
    </citation>
    <scope>IDENTIFICATION</scope>
</reference>
<dbReference type="GO" id="GO:0010008">
    <property type="term" value="C:endosome membrane"/>
    <property type="evidence" value="ECO:0007669"/>
    <property type="project" value="UniProtKB-SubCell"/>
</dbReference>
<name>A0A668AVZ8_9TELE</name>
<keyword evidence="5" id="KW-0597">Phosphoprotein</keyword>
<protein>
    <recommendedName>
        <fullName evidence="12">TBC1 domain family member 5</fullName>
    </recommendedName>
</protein>
<dbReference type="FunFam" id="1.10.472.80:FF:000010">
    <property type="entry name" value="Putative TBC1 domain family member 5"/>
    <property type="match status" value="1"/>
</dbReference>
<keyword evidence="9" id="KW-0472">Membrane</keyword>